<feature type="compositionally biased region" description="Acidic residues" evidence="1">
    <location>
        <begin position="1"/>
        <end position="13"/>
    </location>
</feature>
<feature type="non-terminal residue" evidence="2">
    <location>
        <position position="95"/>
    </location>
</feature>
<dbReference type="AlphaFoldDB" id="A0AAE0RVQ6"/>
<evidence type="ECO:0000256" key="1">
    <source>
        <dbReference type="SAM" id="MobiDB-lite"/>
    </source>
</evidence>
<dbReference type="Proteomes" id="UP001195483">
    <property type="component" value="Unassembled WGS sequence"/>
</dbReference>
<reference evidence="2" key="2">
    <citation type="journal article" date="2021" name="Genome Biol. Evol.">
        <title>Developing a high-quality reference genome for a parasitic bivalve with doubly uniparental inheritance (Bivalvia: Unionida).</title>
        <authorList>
            <person name="Smith C.H."/>
        </authorList>
    </citation>
    <scope>NUCLEOTIDE SEQUENCE</scope>
    <source>
        <strain evidence="2">CHS0354</strain>
        <tissue evidence="2">Mantle</tissue>
    </source>
</reference>
<evidence type="ECO:0000313" key="3">
    <source>
        <dbReference type="Proteomes" id="UP001195483"/>
    </source>
</evidence>
<name>A0AAE0RVQ6_9BIVA</name>
<evidence type="ECO:0000313" key="2">
    <source>
        <dbReference type="EMBL" id="KAK3580384.1"/>
    </source>
</evidence>
<gene>
    <name evidence="2" type="ORF">CHS0354_001502</name>
</gene>
<keyword evidence="3" id="KW-1185">Reference proteome</keyword>
<feature type="region of interest" description="Disordered" evidence="1">
    <location>
        <begin position="71"/>
        <end position="95"/>
    </location>
</feature>
<feature type="region of interest" description="Disordered" evidence="1">
    <location>
        <begin position="1"/>
        <end position="33"/>
    </location>
</feature>
<protein>
    <submittedName>
        <fullName evidence="2">Uncharacterized protein</fullName>
    </submittedName>
</protein>
<feature type="compositionally biased region" description="Basic and acidic residues" evidence="1">
    <location>
        <begin position="83"/>
        <end position="95"/>
    </location>
</feature>
<dbReference type="EMBL" id="JAEAOA010000142">
    <property type="protein sequence ID" value="KAK3580384.1"/>
    <property type="molecule type" value="Genomic_DNA"/>
</dbReference>
<proteinExistence type="predicted"/>
<comment type="caution">
    <text evidence="2">The sequence shown here is derived from an EMBL/GenBank/DDBJ whole genome shotgun (WGS) entry which is preliminary data.</text>
</comment>
<accession>A0AAE0RVQ6</accession>
<sequence length="95" mass="10355">MFDTSEVVEEEEDKGGGKNTGDTSEADSKTIEVGTENGVQSIEMVSFARPVTVPAQTSPIIDISKEQGMTEVEKTHASTAVEQRQETTKSERKYT</sequence>
<reference evidence="2" key="3">
    <citation type="submission" date="2023-05" db="EMBL/GenBank/DDBJ databases">
        <authorList>
            <person name="Smith C.H."/>
        </authorList>
    </citation>
    <scope>NUCLEOTIDE SEQUENCE</scope>
    <source>
        <strain evidence="2">CHS0354</strain>
        <tissue evidence="2">Mantle</tissue>
    </source>
</reference>
<organism evidence="2 3">
    <name type="scientific">Potamilus streckersoni</name>
    <dbReference type="NCBI Taxonomy" id="2493646"/>
    <lineage>
        <taxon>Eukaryota</taxon>
        <taxon>Metazoa</taxon>
        <taxon>Spiralia</taxon>
        <taxon>Lophotrochozoa</taxon>
        <taxon>Mollusca</taxon>
        <taxon>Bivalvia</taxon>
        <taxon>Autobranchia</taxon>
        <taxon>Heteroconchia</taxon>
        <taxon>Palaeoheterodonta</taxon>
        <taxon>Unionida</taxon>
        <taxon>Unionoidea</taxon>
        <taxon>Unionidae</taxon>
        <taxon>Ambleminae</taxon>
        <taxon>Lampsilini</taxon>
        <taxon>Potamilus</taxon>
    </lineage>
</organism>
<reference evidence="2" key="1">
    <citation type="journal article" date="2021" name="Genome Biol. Evol.">
        <title>A High-Quality Reference Genome for a Parasitic Bivalve with Doubly Uniparental Inheritance (Bivalvia: Unionida).</title>
        <authorList>
            <person name="Smith C.H."/>
        </authorList>
    </citation>
    <scope>NUCLEOTIDE SEQUENCE</scope>
    <source>
        <strain evidence="2">CHS0354</strain>
    </source>
</reference>